<proteinExistence type="predicted"/>
<evidence type="ECO:0000313" key="2">
    <source>
        <dbReference type="EMBL" id="EFN77885.1"/>
    </source>
</evidence>
<feature type="compositionally biased region" description="Basic and acidic residues" evidence="1">
    <location>
        <begin position="216"/>
        <end position="228"/>
    </location>
</feature>
<dbReference type="Proteomes" id="UP000008237">
    <property type="component" value="Unassembled WGS sequence"/>
</dbReference>
<feature type="region of interest" description="Disordered" evidence="1">
    <location>
        <begin position="195"/>
        <end position="228"/>
    </location>
</feature>
<dbReference type="OrthoDB" id="5219169at2759"/>
<keyword evidence="3" id="KW-1185">Reference proteome</keyword>
<dbReference type="InParanoid" id="E2C2D5"/>
<feature type="region of interest" description="Disordered" evidence="1">
    <location>
        <begin position="431"/>
        <end position="510"/>
    </location>
</feature>
<gene>
    <name evidence="2" type="ORF">EAI_00568</name>
</gene>
<organism evidence="3">
    <name type="scientific">Harpegnathos saltator</name>
    <name type="common">Jerdon's jumping ant</name>
    <dbReference type="NCBI Taxonomy" id="610380"/>
    <lineage>
        <taxon>Eukaryota</taxon>
        <taxon>Metazoa</taxon>
        <taxon>Ecdysozoa</taxon>
        <taxon>Arthropoda</taxon>
        <taxon>Hexapoda</taxon>
        <taxon>Insecta</taxon>
        <taxon>Pterygota</taxon>
        <taxon>Neoptera</taxon>
        <taxon>Endopterygota</taxon>
        <taxon>Hymenoptera</taxon>
        <taxon>Apocrita</taxon>
        <taxon>Aculeata</taxon>
        <taxon>Formicoidea</taxon>
        <taxon>Formicidae</taxon>
        <taxon>Ponerinae</taxon>
        <taxon>Ponerini</taxon>
        <taxon>Harpegnathos</taxon>
    </lineage>
</organism>
<reference evidence="2 3" key="1">
    <citation type="journal article" date="2010" name="Science">
        <title>Genomic comparison of the ants Camponotus floridanus and Harpegnathos saltator.</title>
        <authorList>
            <person name="Bonasio R."/>
            <person name="Zhang G."/>
            <person name="Ye C."/>
            <person name="Mutti N.S."/>
            <person name="Fang X."/>
            <person name="Qin N."/>
            <person name="Donahue G."/>
            <person name="Yang P."/>
            <person name="Li Q."/>
            <person name="Li C."/>
            <person name="Zhang P."/>
            <person name="Huang Z."/>
            <person name="Berger S.L."/>
            <person name="Reinberg D."/>
            <person name="Wang J."/>
            <person name="Liebig J."/>
        </authorList>
    </citation>
    <scope>NUCLEOTIDE SEQUENCE [LARGE SCALE GENOMIC DNA]</scope>
    <source>
        <strain evidence="2 3">R22 G/1</strain>
    </source>
</reference>
<protein>
    <submittedName>
        <fullName evidence="2">Uncharacterized protein</fullName>
    </submittedName>
</protein>
<evidence type="ECO:0000256" key="1">
    <source>
        <dbReference type="SAM" id="MobiDB-lite"/>
    </source>
</evidence>
<feature type="compositionally biased region" description="Basic and acidic residues" evidence="1">
    <location>
        <begin position="460"/>
        <end position="476"/>
    </location>
</feature>
<sequence length="673" mass="78692">MENHPASTAWSREKQFWNKKLERASRDDIPLELKAIPNYGDDRQFPRITDTRLVDEPVQLSPITVIRRPDFMRFSLAGLLPDKPKFDNTRPTVLISIGIQNKKAVDRTQEECSTRKSFRKHNLDRQMQQPFYVEEPRWIEIDPSYADGSAQENADPYIMSRGKKFKMKSPDKLEKTIEDYKEILDYTSRSKRLSTKNHVHRSIEATDEGFQTNTLGEKRGRDEESSRYDLLRDLGRPISKIASIRMESDADEKKSPKIDERFDDENDEKRKYTLMSPVRGGVFVDRLQTRGSPYAHKFVEKNRAVANDTLIANSIEQELQREDVPRYVKNDVKNDETVKVDKRFRKEDFAGLGTGPSNEGAFESDMFIRAHEKRGNREIGWTSLNYKDYVGKKKSTAPERTRNNDYPDGFDNFSTYGDLFIPFRGKKLFDGDSEQISGRRNTRLNRPFAGRWQDSPSIERYAHHKEPEREEREAKNDVNGPDFGKDDARTTDSQSTKKPDSKSSFETKRHSNYREKRDIYEARHELREDALLRSIEEEIAESAEAYLKPRNKHSNAPDLQTHLSTGPFFVMRGKKVPRELSYTLNSMTEWPNNVMIDIVRAIHRSMKQDPLKMLLTERSKCNDDENCDTDANRSPKSKTMMTMRDRRDSFDKFLRKHDPFMLMRGKKLKLENF</sequence>
<name>E2C2D5_HARSA</name>
<accession>E2C2D5</accession>
<dbReference type="EMBL" id="GL452124">
    <property type="protein sequence ID" value="EFN77885.1"/>
    <property type="molecule type" value="Genomic_DNA"/>
</dbReference>
<feature type="compositionally biased region" description="Basic and acidic residues" evidence="1">
    <location>
        <begin position="483"/>
        <end position="510"/>
    </location>
</feature>
<evidence type="ECO:0000313" key="3">
    <source>
        <dbReference type="Proteomes" id="UP000008237"/>
    </source>
</evidence>
<dbReference type="AlphaFoldDB" id="E2C2D5"/>